<feature type="non-terminal residue" evidence="1">
    <location>
        <position position="95"/>
    </location>
</feature>
<organism evidence="1 2">
    <name type="scientific">Cirrhinus mrigala</name>
    <name type="common">Mrigala</name>
    <dbReference type="NCBI Taxonomy" id="683832"/>
    <lineage>
        <taxon>Eukaryota</taxon>
        <taxon>Metazoa</taxon>
        <taxon>Chordata</taxon>
        <taxon>Craniata</taxon>
        <taxon>Vertebrata</taxon>
        <taxon>Euteleostomi</taxon>
        <taxon>Actinopterygii</taxon>
        <taxon>Neopterygii</taxon>
        <taxon>Teleostei</taxon>
        <taxon>Ostariophysi</taxon>
        <taxon>Cypriniformes</taxon>
        <taxon>Cyprinidae</taxon>
        <taxon>Labeoninae</taxon>
        <taxon>Labeonini</taxon>
        <taxon>Cirrhinus</taxon>
    </lineage>
</organism>
<protein>
    <submittedName>
        <fullName evidence="1">Uncharacterized protein</fullName>
    </submittedName>
</protein>
<sequence length="95" mass="10353">TLADCRKQLTRVVAVLQEVAAAGAQMIAPLAEPEGLMPLKIEDVMFKAVDQVYGTHGLNAYECLRQTCAAVIATMNKMATAMQEGEYDAERPQRP</sequence>
<comment type="caution">
    <text evidence="1">The sequence shown here is derived from an EMBL/GenBank/DDBJ whole genome shotgun (WGS) entry which is preliminary data.</text>
</comment>
<name>A0ABD0QVQ1_CIRMR</name>
<keyword evidence="2" id="KW-1185">Reference proteome</keyword>
<evidence type="ECO:0000313" key="2">
    <source>
        <dbReference type="Proteomes" id="UP001529510"/>
    </source>
</evidence>
<dbReference type="EMBL" id="JAMKFB020000007">
    <property type="protein sequence ID" value="KAL0189835.1"/>
    <property type="molecule type" value="Genomic_DNA"/>
</dbReference>
<evidence type="ECO:0000313" key="1">
    <source>
        <dbReference type="EMBL" id="KAL0189835.1"/>
    </source>
</evidence>
<accession>A0ABD0QVQ1</accession>
<dbReference type="Proteomes" id="UP001529510">
    <property type="component" value="Unassembled WGS sequence"/>
</dbReference>
<proteinExistence type="predicted"/>
<dbReference type="AlphaFoldDB" id="A0ABD0QVQ1"/>
<gene>
    <name evidence="1" type="ORF">M9458_016934</name>
</gene>
<feature type="non-terminal residue" evidence="1">
    <location>
        <position position="1"/>
    </location>
</feature>
<reference evidence="1 2" key="1">
    <citation type="submission" date="2024-05" db="EMBL/GenBank/DDBJ databases">
        <title>Genome sequencing and assembly of Indian major carp, Cirrhinus mrigala (Hamilton, 1822).</title>
        <authorList>
            <person name="Mohindra V."/>
            <person name="Chowdhury L.M."/>
            <person name="Lal K."/>
            <person name="Jena J.K."/>
        </authorList>
    </citation>
    <scope>NUCLEOTIDE SEQUENCE [LARGE SCALE GENOMIC DNA]</scope>
    <source>
        <strain evidence="1">CM1030</strain>
        <tissue evidence="1">Blood</tissue>
    </source>
</reference>